<dbReference type="Proteomes" id="UP000018144">
    <property type="component" value="Unassembled WGS sequence"/>
</dbReference>
<feature type="compositionally biased region" description="Pro residues" evidence="1">
    <location>
        <begin position="11"/>
        <end position="24"/>
    </location>
</feature>
<dbReference type="EMBL" id="HF935294">
    <property type="protein sequence ID" value="CCX06520.1"/>
    <property type="molecule type" value="Genomic_DNA"/>
</dbReference>
<sequence>MYPTTRHPNLSHPPPQQSHPPPHLAPQLSLNPSVPCNYLSSIIPLAAQLYINTCPLLPHNKKPHNTNMCSTITAWARLSPQREYDILEMERFALGKFADIVWILVQLNLHRPRTRTPEINALFLHINWVLQQGEVQRTMTVMDHPCLNDAKFARATNGMRFHIYAQLLETYVAVLGIAEAIWSLQAGNGLKSI</sequence>
<feature type="region of interest" description="Disordered" evidence="1">
    <location>
        <begin position="1"/>
        <end position="26"/>
    </location>
</feature>
<dbReference type="AlphaFoldDB" id="U4KYB2"/>
<evidence type="ECO:0000256" key="1">
    <source>
        <dbReference type="SAM" id="MobiDB-lite"/>
    </source>
</evidence>
<organism evidence="2 3">
    <name type="scientific">Pyronema omphalodes (strain CBS 100304)</name>
    <name type="common">Pyronema confluens</name>
    <dbReference type="NCBI Taxonomy" id="1076935"/>
    <lineage>
        <taxon>Eukaryota</taxon>
        <taxon>Fungi</taxon>
        <taxon>Dikarya</taxon>
        <taxon>Ascomycota</taxon>
        <taxon>Pezizomycotina</taxon>
        <taxon>Pezizomycetes</taxon>
        <taxon>Pezizales</taxon>
        <taxon>Pyronemataceae</taxon>
        <taxon>Pyronema</taxon>
    </lineage>
</organism>
<reference evidence="2 3" key="1">
    <citation type="journal article" date="2013" name="PLoS Genet.">
        <title>The genome and development-dependent transcriptomes of Pyronema confluens: a window into fungal evolution.</title>
        <authorList>
            <person name="Traeger S."/>
            <person name="Altegoer F."/>
            <person name="Freitag M."/>
            <person name="Gabaldon T."/>
            <person name="Kempken F."/>
            <person name="Kumar A."/>
            <person name="Marcet-Houben M."/>
            <person name="Poggeler S."/>
            <person name="Stajich J.E."/>
            <person name="Nowrousian M."/>
        </authorList>
    </citation>
    <scope>NUCLEOTIDE SEQUENCE [LARGE SCALE GENOMIC DNA]</scope>
    <source>
        <strain evidence="3">CBS 100304</strain>
        <tissue evidence="2">Vegetative mycelium</tissue>
    </source>
</reference>
<gene>
    <name evidence="2" type="ORF">PCON_06107</name>
</gene>
<evidence type="ECO:0000313" key="2">
    <source>
        <dbReference type="EMBL" id="CCX06520.1"/>
    </source>
</evidence>
<accession>U4KYB2</accession>
<name>U4KYB2_PYROM</name>
<keyword evidence="3" id="KW-1185">Reference proteome</keyword>
<dbReference type="OrthoDB" id="5422277at2759"/>
<proteinExistence type="predicted"/>
<protein>
    <submittedName>
        <fullName evidence="2">Uncharacterized protein</fullName>
    </submittedName>
</protein>
<evidence type="ECO:0000313" key="3">
    <source>
        <dbReference type="Proteomes" id="UP000018144"/>
    </source>
</evidence>